<dbReference type="Proteomes" id="UP000265140">
    <property type="component" value="Chromosome 16"/>
</dbReference>
<feature type="transmembrane region" description="Helical" evidence="10">
    <location>
        <begin position="51"/>
        <end position="78"/>
    </location>
</feature>
<dbReference type="Pfam" id="PF00001">
    <property type="entry name" value="7tm_1"/>
    <property type="match status" value="1"/>
</dbReference>
<dbReference type="InterPro" id="IPR000355">
    <property type="entry name" value="Chemokine_rcpt"/>
</dbReference>
<feature type="transmembrane region" description="Helical" evidence="10">
    <location>
        <begin position="306"/>
        <end position="326"/>
    </location>
</feature>
<feature type="transmembrane region" description="Helical" evidence="10">
    <location>
        <begin position="129"/>
        <end position="147"/>
    </location>
</feature>
<keyword evidence="2" id="KW-1003">Cell membrane</keyword>
<evidence type="ECO:0000256" key="7">
    <source>
        <dbReference type="ARBA" id="ARBA00023170"/>
    </source>
</evidence>
<dbReference type="RefSeq" id="XP_019910150.2">
    <property type="nucleotide sequence ID" value="XM_020054591.3"/>
</dbReference>
<dbReference type="RefSeq" id="XP_010896359.2">
    <property type="nucleotide sequence ID" value="XM_010898057.4"/>
</dbReference>
<reference evidence="12" key="3">
    <citation type="submission" date="2025-09" db="UniProtKB">
        <authorList>
            <consortium name="Ensembl"/>
        </authorList>
    </citation>
    <scope>IDENTIFICATION</scope>
</reference>
<dbReference type="PANTHER" id="PTHR10489:SF930">
    <property type="entry name" value="C-X-C CHEMOKINE RECEPTOR TYPE 1-LIKE"/>
    <property type="match status" value="1"/>
</dbReference>
<feature type="domain" description="G-protein coupled receptors family 1 profile" evidence="11">
    <location>
        <begin position="70"/>
        <end position="323"/>
    </location>
</feature>
<dbReference type="Ensembl" id="ENSELUT00000100204.1">
    <property type="protein sequence ID" value="ENSELUP00000091092.1"/>
    <property type="gene ID" value="ENSELUG00000036480.1"/>
</dbReference>
<feature type="transmembrane region" description="Helical" evidence="10">
    <location>
        <begin position="90"/>
        <end position="109"/>
    </location>
</feature>
<dbReference type="SUPFAM" id="SSF81321">
    <property type="entry name" value="Family A G protein-coupled receptor-like"/>
    <property type="match status" value="1"/>
</dbReference>
<dbReference type="PANTHER" id="PTHR10489">
    <property type="entry name" value="CELL ADHESION MOLECULE"/>
    <property type="match status" value="1"/>
</dbReference>
<feature type="transmembrane region" description="Helical" evidence="10">
    <location>
        <begin position="167"/>
        <end position="189"/>
    </location>
</feature>
<evidence type="ECO:0000256" key="1">
    <source>
        <dbReference type="ARBA" id="ARBA00004651"/>
    </source>
</evidence>
<dbReference type="GeneTree" id="ENSGT01050000244848"/>
<dbReference type="Gene3D" id="1.20.1070.10">
    <property type="entry name" value="Rhodopsin 7-helix transmembrane proteins"/>
    <property type="match status" value="1"/>
</dbReference>
<name>A0AAY5KX86_ESOLU</name>
<keyword evidence="3 9" id="KW-0812">Transmembrane</keyword>
<sequence>MINMTYPNISYQFIIDDFADFYNELNYSDLNTTYELDKSTLTCQAAPVSSFVIMVVCAFYILVFLLAIPGNLLVGLVISSSKQPLSPSDLYLLHLAVADILLALTLPFWATSVTVGWVFGDPMCKLVSIFLEVSFYTSILFLACISVDRYLVIVCAKETSRAARRRLVSWGACVAVWFMGCLLSLPGFFNGAFIPDGEKVTTCSEVYTVGDPENWKLATRGLRHILGFLLPLTIMLGCYGVTLARLLRTRGSFQRQKAMRVIVAVVVAFLLCWTPYHLAVMADTLLQAKLVKDECQERRAVHKALFATQSLALLHSCVNPVLYAFVGEKFRIKLLQMLRKAGVMEPRASVARASRSTSQTSEATSMFM</sequence>
<dbReference type="PRINTS" id="PR00657">
    <property type="entry name" value="CCCHEMOKINER"/>
</dbReference>
<dbReference type="GO" id="GO:0019722">
    <property type="term" value="P:calcium-mediated signaling"/>
    <property type="evidence" value="ECO:0007669"/>
    <property type="project" value="TreeGrafter"/>
</dbReference>
<keyword evidence="13" id="KW-1185">Reference proteome</keyword>
<keyword evidence="4 10" id="KW-1133">Transmembrane helix</keyword>
<feature type="transmembrane region" description="Helical" evidence="10">
    <location>
        <begin position="225"/>
        <end position="246"/>
    </location>
</feature>
<accession>A0AAY5KX86</accession>
<keyword evidence="6 10" id="KW-0472">Membrane</keyword>
<dbReference type="RefSeq" id="XP_019910153.2">
    <property type="nucleotide sequence ID" value="XM_020054594.3"/>
</dbReference>
<keyword evidence="8 9" id="KW-0807">Transducer</keyword>
<comment type="subcellular location">
    <subcellularLocation>
        <location evidence="1">Cell membrane</location>
        <topology evidence="1">Multi-pass membrane protein</topology>
    </subcellularLocation>
</comment>
<dbReference type="GO" id="GO:0007204">
    <property type="term" value="P:positive regulation of cytosolic calcium ion concentration"/>
    <property type="evidence" value="ECO:0007669"/>
    <property type="project" value="TreeGrafter"/>
</dbReference>
<dbReference type="PROSITE" id="PS00237">
    <property type="entry name" value="G_PROTEIN_RECEP_F1_1"/>
    <property type="match status" value="1"/>
</dbReference>
<evidence type="ECO:0000256" key="10">
    <source>
        <dbReference type="SAM" id="Phobius"/>
    </source>
</evidence>
<evidence type="ECO:0000256" key="4">
    <source>
        <dbReference type="ARBA" id="ARBA00022989"/>
    </source>
</evidence>
<evidence type="ECO:0000259" key="11">
    <source>
        <dbReference type="PROSITE" id="PS50262"/>
    </source>
</evidence>
<dbReference type="AlphaFoldDB" id="A0AAY5KX86"/>
<dbReference type="RefSeq" id="XP_019910149.2">
    <property type="nucleotide sequence ID" value="XM_020054590.3"/>
</dbReference>
<dbReference type="RefSeq" id="XP_019910154.2">
    <property type="nucleotide sequence ID" value="XM_020054595.3"/>
</dbReference>
<organism evidence="12 13">
    <name type="scientific">Esox lucius</name>
    <name type="common">Northern pike</name>
    <dbReference type="NCBI Taxonomy" id="8010"/>
    <lineage>
        <taxon>Eukaryota</taxon>
        <taxon>Metazoa</taxon>
        <taxon>Chordata</taxon>
        <taxon>Craniata</taxon>
        <taxon>Vertebrata</taxon>
        <taxon>Euteleostomi</taxon>
        <taxon>Actinopterygii</taxon>
        <taxon>Neopterygii</taxon>
        <taxon>Teleostei</taxon>
        <taxon>Protacanthopterygii</taxon>
        <taxon>Esociformes</taxon>
        <taxon>Esocidae</taxon>
        <taxon>Esox</taxon>
    </lineage>
</organism>
<dbReference type="GO" id="GO:0009897">
    <property type="term" value="C:external side of plasma membrane"/>
    <property type="evidence" value="ECO:0007669"/>
    <property type="project" value="TreeGrafter"/>
</dbReference>
<dbReference type="InterPro" id="IPR050119">
    <property type="entry name" value="CCR1-9-like"/>
</dbReference>
<proteinExistence type="inferred from homology"/>
<dbReference type="GO" id="GO:0030593">
    <property type="term" value="P:neutrophil chemotaxis"/>
    <property type="evidence" value="ECO:0007669"/>
    <property type="project" value="TreeGrafter"/>
</dbReference>
<comment type="similarity">
    <text evidence="9">Belongs to the G-protein coupled receptor 1 family.</text>
</comment>
<dbReference type="RefSeq" id="XP_019910151.2">
    <property type="nucleotide sequence ID" value="XM_020054592.3"/>
</dbReference>
<keyword evidence="7 9" id="KW-0675">Receptor</keyword>
<keyword evidence="5 9" id="KW-0297">G-protein coupled receptor</keyword>
<dbReference type="GO" id="GO:0016493">
    <property type="term" value="F:C-C chemokine receptor activity"/>
    <property type="evidence" value="ECO:0007669"/>
    <property type="project" value="TreeGrafter"/>
</dbReference>
<evidence type="ECO:0000256" key="2">
    <source>
        <dbReference type="ARBA" id="ARBA00022475"/>
    </source>
</evidence>
<evidence type="ECO:0000256" key="6">
    <source>
        <dbReference type="ARBA" id="ARBA00023136"/>
    </source>
</evidence>
<dbReference type="PRINTS" id="PR00237">
    <property type="entry name" value="GPCRRHODOPSN"/>
</dbReference>
<evidence type="ECO:0000313" key="13">
    <source>
        <dbReference type="Proteomes" id="UP000265140"/>
    </source>
</evidence>
<dbReference type="InterPro" id="IPR000276">
    <property type="entry name" value="GPCR_Rhodpsn"/>
</dbReference>
<protein>
    <recommendedName>
        <fullName evidence="11">G-protein coupled receptors family 1 profile domain-containing protein</fullName>
    </recommendedName>
</protein>
<evidence type="ECO:0000256" key="9">
    <source>
        <dbReference type="RuleBase" id="RU000688"/>
    </source>
</evidence>
<dbReference type="KEGG" id="els:105026540"/>
<evidence type="ECO:0000256" key="5">
    <source>
        <dbReference type="ARBA" id="ARBA00023040"/>
    </source>
</evidence>
<dbReference type="InterPro" id="IPR017452">
    <property type="entry name" value="GPCR_Rhodpsn_7TM"/>
</dbReference>
<reference evidence="12" key="2">
    <citation type="submission" date="2025-08" db="UniProtKB">
        <authorList>
            <consortium name="Ensembl"/>
        </authorList>
    </citation>
    <scope>IDENTIFICATION</scope>
</reference>
<evidence type="ECO:0000313" key="12">
    <source>
        <dbReference type="Ensembl" id="ENSELUP00000091092.1"/>
    </source>
</evidence>
<dbReference type="GO" id="GO:0006955">
    <property type="term" value="P:immune response"/>
    <property type="evidence" value="ECO:0007669"/>
    <property type="project" value="TreeGrafter"/>
</dbReference>
<evidence type="ECO:0000256" key="8">
    <source>
        <dbReference type="ARBA" id="ARBA00023224"/>
    </source>
</evidence>
<feature type="transmembrane region" description="Helical" evidence="10">
    <location>
        <begin position="258"/>
        <end position="276"/>
    </location>
</feature>
<evidence type="ECO:0000256" key="3">
    <source>
        <dbReference type="ARBA" id="ARBA00022692"/>
    </source>
</evidence>
<dbReference type="GeneID" id="105026540"/>
<reference evidence="12 13" key="1">
    <citation type="submission" date="2020-02" db="EMBL/GenBank/DDBJ databases">
        <title>Esox lucius (northern pike) genome, fEsoLuc1, primary haplotype.</title>
        <authorList>
            <person name="Myers G."/>
            <person name="Karagic N."/>
            <person name="Meyer A."/>
            <person name="Pippel M."/>
            <person name="Reichard M."/>
            <person name="Winkler S."/>
            <person name="Tracey A."/>
            <person name="Sims Y."/>
            <person name="Howe K."/>
            <person name="Rhie A."/>
            <person name="Formenti G."/>
            <person name="Durbin R."/>
            <person name="Fedrigo O."/>
            <person name="Jarvis E.D."/>
        </authorList>
    </citation>
    <scope>NUCLEOTIDE SEQUENCE [LARGE SCALE GENOMIC DNA]</scope>
</reference>
<dbReference type="GO" id="GO:0019957">
    <property type="term" value="F:C-C chemokine binding"/>
    <property type="evidence" value="ECO:0007669"/>
    <property type="project" value="TreeGrafter"/>
</dbReference>
<dbReference type="RefSeq" id="XP_019910152.2">
    <property type="nucleotide sequence ID" value="XM_020054593.3"/>
</dbReference>
<dbReference type="PROSITE" id="PS50262">
    <property type="entry name" value="G_PROTEIN_RECEP_F1_2"/>
    <property type="match status" value="1"/>
</dbReference>